<feature type="transmembrane region" description="Helical" evidence="1">
    <location>
        <begin position="376"/>
        <end position="408"/>
    </location>
</feature>
<evidence type="ECO:0000259" key="2">
    <source>
        <dbReference type="Pfam" id="PF13231"/>
    </source>
</evidence>
<dbReference type="InterPro" id="IPR008979">
    <property type="entry name" value="Galactose-bd-like_sf"/>
</dbReference>
<dbReference type="AlphaFoldDB" id="A0AB35U1B5"/>
<keyword evidence="1" id="KW-0812">Transmembrane</keyword>
<feature type="transmembrane region" description="Helical" evidence="1">
    <location>
        <begin position="539"/>
        <end position="556"/>
    </location>
</feature>
<name>A0AB35U1B5_9FIRM</name>
<dbReference type="EMBL" id="JALBUR010000001">
    <property type="protein sequence ID" value="MDX8418615.1"/>
    <property type="molecule type" value="Genomic_DNA"/>
</dbReference>
<keyword evidence="1" id="KW-1003">Cell membrane</keyword>
<dbReference type="Gene3D" id="2.60.120.260">
    <property type="entry name" value="Galactose-binding domain-like"/>
    <property type="match status" value="1"/>
</dbReference>
<dbReference type="GO" id="GO:0012505">
    <property type="term" value="C:endomembrane system"/>
    <property type="evidence" value="ECO:0007669"/>
    <property type="project" value="UniProtKB-SubCell"/>
</dbReference>
<dbReference type="PANTHER" id="PTHR10050">
    <property type="entry name" value="DOLICHYL-PHOSPHATE-MANNOSE--PROTEIN MANNOSYLTRANSFERASE"/>
    <property type="match status" value="1"/>
</dbReference>
<evidence type="ECO:0000256" key="1">
    <source>
        <dbReference type="RuleBase" id="RU367007"/>
    </source>
</evidence>
<dbReference type="Pfam" id="PF16192">
    <property type="entry name" value="PMT_4TMC"/>
    <property type="match status" value="1"/>
</dbReference>
<keyword evidence="1" id="KW-0328">Glycosyltransferase</keyword>
<evidence type="ECO:0000259" key="3">
    <source>
        <dbReference type="Pfam" id="PF16192"/>
    </source>
</evidence>
<proteinExistence type="inferred from homology"/>
<feature type="domain" description="Glycosyltransferase RgtA/B/C/D-like" evidence="2">
    <location>
        <begin position="267"/>
        <end position="407"/>
    </location>
</feature>
<dbReference type="InterPro" id="IPR038731">
    <property type="entry name" value="RgtA/B/C-like"/>
</dbReference>
<accession>A0AB35U1B5</accession>
<comment type="similarity">
    <text evidence="1">Belongs to the glycosyltransferase 39 family.</text>
</comment>
<evidence type="ECO:0000313" key="5">
    <source>
        <dbReference type="Proteomes" id="UP001286174"/>
    </source>
</evidence>
<organism evidence="4 5">
    <name type="scientific">Grylomicrobium aquisgranensis</name>
    <dbReference type="NCBI Taxonomy" id="2926318"/>
    <lineage>
        <taxon>Bacteria</taxon>
        <taxon>Bacillati</taxon>
        <taxon>Bacillota</taxon>
        <taxon>Erysipelotrichia</taxon>
        <taxon>Erysipelotrichales</taxon>
        <taxon>Erysipelotrichaceae</taxon>
        <taxon>Grylomicrobium</taxon>
    </lineage>
</organism>
<feature type="transmembrane region" description="Helical" evidence="1">
    <location>
        <begin position="586"/>
        <end position="606"/>
    </location>
</feature>
<reference evidence="4 5" key="1">
    <citation type="submission" date="2022-03" db="EMBL/GenBank/DDBJ databases">
        <title>Novel taxa within the pig intestine.</title>
        <authorList>
            <person name="Wylensek D."/>
            <person name="Bishof K."/>
            <person name="Afrizal A."/>
            <person name="Clavel T."/>
        </authorList>
    </citation>
    <scope>NUCLEOTIDE SEQUENCE [LARGE SCALE GENOMIC DNA]</scope>
    <source>
        <strain evidence="4 5">CLA-KB-P133</strain>
    </source>
</reference>
<feature type="domain" description="Protein O-mannosyl-transferase C-terminal four TM" evidence="3">
    <location>
        <begin position="481"/>
        <end position="656"/>
    </location>
</feature>
<comment type="pathway">
    <text evidence="1">Protein modification; protein glycosylation.</text>
</comment>
<keyword evidence="1" id="KW-0808">Transferase</keyword>
<dbReference type="Proteomes" id="UP001286174">
    <property type="component" value="Unassembled WGS sequence"/>
</dbReference>
<keyword evidence="1" id="KW-1133">Transmembrane helix</keyword>
<dbReference type="EC" id="2.4.1.-" evidence="1"/>
<dbReference type="SUPFAM" id="SSF49785">
    <property type="entry name" value="Galactose-binding domain-like"/>
    <property type="match status" value="1"/>
</dbReference>
<comment type="subcellular location">
    <subcellularLocation>
        <location evidence="1">Cell membrane</location>
    </subcellularLocation>
</comment>
<dbReference type="InterPro" id="IPR027005">
    <property type="entry name" value="PMT-like"/>
</dbReference>
<dbReference type="InterPro" id="IPR032421">
    <property type="entry name" value="PMT_4TMC"/>
</dbReference>
<keyword evidence="5" id="KW-1185">Reference proteome</keyword>
<feature type="transmembrane region" description="Helical" evidence="1">
    <location>
        <begin position="287"/>
        <end position="308"/>
    </location>
</feature>
<dbReference type="Pfam" id="PF13231">
    <property type="entry name" value="PMT_2"/>
    <property type="match status" value="1"/>
</dbReference>
<dbReference type="RefSeq" id="WP_370595298.1">
    <property type="nucleotide sequence ID" value="NZ_JALBUR010000001.1"/>
</dbReference>
<feature type="transmembrane region" description="Helical" evidence="1">
    <location>
        <begin position="563"/>
        <end position="580"/>
    </location>
</feature>
<feature type="transmembrane region" description="Helical" evidence="1">
    <location>
        <begin position="337"/>
        <end position="356"/>
    </location>
</feature>
<feature type="transmembrane region" description="Helical" evidence="1">
    <location>
        <begin position="618"/>
        <end position="640"/>
    </location>
</feature>
<feature type="transmembrane region" description="Helical" evidence="1">
    <location>
        <begin position="14"/>
        <end position="32"/>
    </location>
</feature>
<keyword evidence="1" id="KW-0472">Membrane</keyword>
<dbReference type="GO" id="GO:0005886">
    <property type="term" value="C:plasma membrane"/>
    <property type="evidence" value="ECO:0007669"/>
    <property type="project" value="UniProtKB-SubCell"/>
</dbReference>
<feature type="transmembrane region" description="Helical" evidence="1">
    <location>
        <begin position="70"/>
        <end position="88"/>
    </location>
</feature>
<comment type="function">
    <text evidence="1">Protein O-mannosyltransferase that catalyzes the transfer of a single mannose residue from a polyprenol phospho-mannosyl lipidic donor to the hydroxyl group of selected serine and threonine residues in acceptor proteins.</text>
</comment>
<gene>
    <name evidence="4" type="ORF">MOZ60_00740</name>
</gene>
<comment type="caution">
    <text evidence="4">The sequence shown here is derived from an EMBL/GenBank/DDBJ whole genome shotgun (WGS) entry which is preliminary data.</text>
</comment>
<sequence>MKNLSLLLFQDTELLPLLLCAALILLVIKFYYDRHRKPENTEKEEENDRALPLPFVRASHRVRYTRKDRVILVTACALYALFSFWELGSAKFPHTTWQPQADQPNQSFILKLSEDTSFDQINVIYGEGDNNANLSSLQLGVEGMTIEGSNDLNSWAMITTLEKGSIYEYLTIEGSWNYRYIRITAASKNQTLTEIAFKKAGEDSLLPVTVQEDDNFSSKYPASLVIDEQDLVSIHPTYMQQAYFDEIYHPRNAWEIANGEYMYATVHPLFGTNLIALSIKLFGMNPLAWRLPGAIFGVLIIPMFYAILKMLFGDTRLCTLGTILCAADFMHLTTSRIATLEPFSVFFILLMFYWMIRWCQTSWYDTKFSGSLKLLLWGGIFMGVAIATKWTACYSAVGLAIILFASFFRRYREYKKAKQFLNEGQGTDEQNQFAKKVVSTFPKAMRTTFLCCFPFYIFIPVIIYWLVYLPDHVWRDGWSIANVWKQNMYMYNYHTNLKATHPYQSTWYMWLVDARPIWYFSGVKAEGISHSISCFSNPLLTWAGLPAIIYTAADFIRHRDRHAGIILAGYLTALGPWVLLVKRCVFAYHFYPTSFFTMLAIVYAAQALLKKDEKYLKWIYVFEGVYVFLFLMFLPATAGFGTTQTYVKLLEWFPTWYFG</sequence>
<evidence type="ECO:0000313" key="4">
    <source>
        <dbReference type="EMBL" id="MDX8418615.1"/>
    </source>
</evidence>
<feature type="transmembrane region" description="Helical" evidence="1">
    <location>
        <begin position="449"/>
        <end position="468"/>
    </location>
</feature>
<dbReference type="GO" id="GO:0004169">
    <property type="term" value="F:dolichyl-phosphate-mannose-protein mannosyltransferase activity"/>
    <property type="evidence" value="ECO:0007669"/>
    <property type="project" value="UniProtKB-UniRule"/>
</dbReference>
<protein>
    <recommendedName>
        <fullName evidence="1">Polyprenol-phosphate-mannose--protein mannosyltransferase</fullName>
        <ecNumber evidence="1">2.4.1.-</ecNumber>
    </recommendedName>
</protein>